<dbReference type="RefSeq" id="WP_259093999.1">
    <property type="nucleotide sequence ID" value="NZ_CP130454.1"/>
</dbReference>
<gene>
    <name evidence="3" type="ORF">M2350_000719</name>
</gene>
<reference evidence="3 4" key="1">
    <citation type="submission" date="2022-08" db="EMBL/GenBank/DDBJ databases">
        <title>Bacterial and archaeal communities from various locations to study Microbial Dark Matter (Phase II).</title>
        <authorList>
            <person name="Stepanauskas R."/>
        </authorList>
    </citation>
    <scope>NUCLEOTIDE SEQUENCE [LARGE SCALE GENOMIC DNA]</scope>
    <source>
        <strain evidence="3 4">PD1</strain>
    </source>
</reference>
<feature type="signal peptide" evidence="2">
    <location>
        <begin position="1"/>
        <end position="22"/>
    </location>
</feature>
<dbReference type="InterPro" id="IPR023614">
    <property type="entry name" value="Porin_dom_sf"/>
</dbReference>
<keyword evidence="4" id="KW-1185">Reference proteome</keyword>
<feature type="coiled-coil region" evidence="1">
    <location>
        <begin position="26"/>
        <end position="57"/>
    </location>
</feature>
<keyword evidence="1" id="KW-0175">Coiled coil</keyword>
<accession>A0ABT2EK40</accession>
<evidence type="ECO:0000313" key="4">
    <source>
        <dbReference type="Proteomes" id="UP001204798"/>
    </source>
</evidence>
<keyword evidence="2" id="KW-0732">Signal</keyword>
<feature type="chain" id="PRO_5047411311" evidence="2">
    <location>
        <begin position="23"/>
        <end position="429"/>
    </location>
</feature>
<name>A0ABT2EK40_9BACT</name>
<protein>
    <submittedName>
        <fullName evidence="3">Sec-independent protein translocase protein TatA</fullName>
    </submittedName>
</protein>
<dbReference type="EMBL" id="JANUCP010000001">
    <property type="protein sequence ID" value="MCS3918322.1"/>
    <property type="molecule type" value="Genomic_DNA"/>
</dbReference>
<organism evidence="3 4">
    <name type="scientific">Candidatus Fervidibacter sacchari</name>
    <dbReference type="NCBI Taxonomy" id="1448929"/>
    <lineage>
        <taxon>Bacteria</taxon>
        <taxon>Candidatus Fervidibacterota</taxon>
        <taxon>Candidatus Fervidibacter</taxon>
    </lineage>
</organism>
<evidence type="ECO:0000256" key="1">
    <source>
        <dbReference type="SAM" id="Coils"/>
    </source>
</evidence>
<sequence length="429" mass="48591">MRWWCGIAIVSLVALIAGSAKADPTIQDLQRQIDELRKIVKEQQKEIERLRAQLKQQAAPPTPQVTVTAPSGERLNFYGFLRLDSIFDSGLTNNAQTPFWVLSPSDANKRRTGNQQLTVHPRLTRIGINFIAPPNLVKGWDVTGKFEMDWQNAQGVTPESRPLPRIRHAYLQLQRGSYSLLLGQTWDLISPLFPSPNDDTLMWNAGNLGDRRAQIRLSYEPKDKPLRWALALGLTGAVDGKDLDNNGVRDGEDSGLPNVQGRLAWKFCNGEIGLWAHHAWERVTNPVAGQTRFTSYSIGLDWQWQLSPKWNLRGEFWTGRNLSDFRGGIGQGVNAATGAEIRSKGGWLELGWQYSPKQRLAFGYTVDDPKDDDVPAGGRTRNFAWYLHHRWRLSGNVEVGVNYLFWTTKWKGQVTGIDHRINTFVQHNF</sequence>
<proteinExistence type="predicted"/>
<dbReference type="Proteomes" id="UP001204798">
    <property type="component" value="Unassembled WGS sequence"/>
</dbReference>
<evidence type="ECO:0000256" key="2">
    <source>
        <dbReference type="SAM" id="SignalP"/>
    </source>
</evidence>
<dbReference type="Gene3D" id="2.40.160.10">
    <property type="entry name" value="Porin"/>
    <property type="match status" value="1"/>
</dbReference>
<dbReference type="SUPFAM" id="SSF56935">
    <property type="entry name" value="Porins"/>
    <property type="match status" value="1"/>
</dbReference>
<evidence type="ECO:0000313" key="3">
    <source>
        <dbReference type="EMBL" id="MCS3918322.1"/>
    </source>
</evidence>
<comment type="caution">
    <text evidence="3">The sequence shown here is derived from an EMBL/GenBank/DDBJ whole genome shotgun (WGS) entry which is preliminary data.</text>
</comment>